<dbReference type="InterPro" id="IPR011032">
    <property type="entry name" value="GroES-like_sf"/>
</dbReference>
<dbReference type="InterPro" id="IPR020843">
    <property type="entry name" value="ER"/>
</dbReference>
<evidence type="ECO:0000313" key="3">
    <source>
        <dbReference type="EMBL" id="SAK65780.1"/>
    </source>
</evidence>
<dbReference type="Pfam" id="PF08240">
    <property type="entry name" value="ADH_N"/>
    <property type="match status" value="1"/>
</dbReference>
<dbReference type="Gene3D" id="3.90.180.10">
    <property type="entry name" value="Medium-chain alcohol dehydrogenases, catalytic domain"/>
    <property type="match status" value="1"/>
</dbReference>
<name>A0A158B794_9BURK</name>
<gene>
    <name evidence="3" type="ORF">AWB79_03262</name>
</gene>
<dbReference type="InterPro" id="IPR036291">
    <property type="entry name" value="NAD(P)-bd_dom_sf"/>
</dbReference>
<dbReference type="CDD" id="cd08261">
    <property type="entry name" value="Zn_ADH7"/>
    <property type="match status" value="1"/>
</dbReference>
<dbReference type="AlphaFoldDB" id="A0A158B794"/>
<dbReference type="Pfam" id="PF00107">
    <property type="entry name" value="ADH_zinc_N"/>
    <property type="match status" value="1"/>
</dbReference>
<dbReference type="PANTHER" id="PTHR43401:SF3">
    <property type="entry name" value="L-GALACTONATE-5-DEHYDROGENASE"/>
    <property type="match status" value="1"/>
</dbReference>
<dbReference type="InterPro" id="IPR013154">
    <property type="entry name" value="ADH-like_N"/>
</dbReference>
<proteinExistence type="predicted"/>
<dbReference type="SUPFAM" id="SSF51735">
    <property type="entry name" value="NAD(P)-binding Rossmann-fold domains"/>
    <property type="match status" value="1"/>
</dbReference>
<dbReference type="SMART" id="SM00829">
    <property type="entry name" value="PKS_ER"/>
    <property type="match status" value="1"/>
</dbReference>
<keyword evidence="4" id="KW-1185">Reference proteome</keyword>
<dbReference type="GO" id="GO:0016491">
    <property type="term" value="F:oxidoreductase activity"/>
    <property type="evidence" value="ECO:0007669"/>
    <property type="project" value="UniProtKB-KW"/>
</dbReference>
<dbReference type="PANTHER" id="PTHR43401">
    <property type="entry name" value="L-THREONINE 3-DEHYDROGENASE"/>
    <property type="match status" value="1"/>
</dbReference>
<reference evidence="3" key="1">
    <citation type="submission" date="2016-01" db="EMBL/GenBank/DDBJ databases">
        <authorList>
            <person name="Peeters C."/>
        </authorList>
    </citation>
    <scope>NUCLEOTIDE SEQUENCE</scope>
    <source>
        <strain evidence="3">LMG 29322</strain>
    </source>
</reference>
<dbReference type="InterPro" id="IPR013149">
    <property type="entry name" value="ADH-like_C"/>
</dbReference>
<dbReference type="STRING" id="1777140.AWB79_03262"/>
<protein>
    <submittedName>
        <fullName evidence="3">Alcohol dehydrogenase</fullName>
    </submittedName>
</protein>
<dbReference type="EMBL" id="FCOA02000009">
    <property type="protein sequence ID" value="SAK65780.1"/>
    <property type="molecule type" value="Genomic_DNA"/>
</dbReference>
<evidence type="ECO:0000313" key="4">
    <source>
        <dbReference type="Proteomes" id="UP000054851"/>
    </source>
</evidence>
<dbReference type="Gene3D" id="3.40.50.720">
    <property type="entry name" value="NAD(P)-binding Rossmann-like Domain"/>
    <property type="match status" value="1"/>
</dbReference>
<evidence type="ECO:0000256" key="1">
    <source>
        <dbReference type="ARBA" id="ARBA00023002"/>
    </source>
</evidence>
<organism evidence="3 4">
    <name type="scientific">Caballeronia hypogeia</name>
    <dbReference type="NCBI Taxonomy" id="1777140"/>
    <lineage>
        <taxon>Bacteria</taxon>
        <taxon>Pseudomonadati</taxon>
        <taxon>Pseudomonadota</taxon>
        <taxon>Betaproteobacteria</taxon>
        <taxon>Burkholderiales</taxon>
        <taxon>Burkholderiaceae</taxon>
        <taxon>Caballeronia</taxon>
    </lineage>
</organism>
<dbReference type="Proteomes" id="UP000054851">
    <property type="component" value="Unassembled WGS sequence"/>
</dbReference>
<accession>A0A158B794</accession>
<evidence type="ECO:0000259" key="2">
    <source>
        <dbReference type="SMART" id="SM00829"/>
    </source>
</evidence>
<dbReference type="InterPro" id="IPR050129">
    <property type="entry name" value="Zn_alcohol_dh"/>
</dbReference>
<sequence>MKARGVRVPSCKYKAKRAPSLTPDNRPFWPYHFYNIEIGLTKSAVIDRLSDAPHSNDIHETSMLTVICETPGTLKAEQREKPQRGDNEVLLRVKRVGVCGTDLHIFTGNQPYLSYPRVMGHELSGVIEEADPASGLKAGDTVYVMPYLSCGKCIACRQGRTNCCVNIQVLGVHRDGAFTEYLNLPAQFVHKAEGVTLDQAAMVEFLAIGAHAVRRADVKPGQRVLVVGTGPIGMAAITFARLRGANVTALDTREDRLAFCRRELKADAAVKIGEHDKDELSKLTNGEFFDVVFDATGNSKAMERGFEFIAHGGKYVLVSIVPDRISFADPEFHKREATLLASRNATPEDFETVLAAMRAGEVPTDALNTHRLTLSDVPERFSSLLDPKAGVVKAIVEC</sequence>
<dbReference type="SUPFAM" id="SSF50129">
    <property type="entry name" value="GroES-like"/>
    <property type="match status" value="1"/>
</dbReference>
<comment type="caution">
    <text evidence="3">The sequence shown here is derived from an EMBL/GenBank/DDBJ whole genome shotgun (WGS) entry which is preliminary data.</text>
</comment>
<keyword evidence="1" id="KW-0560">Oxidoreductase</keyword>
<feature type="domain" description="Enoyl reductase (ER)" evidence="2">
    <location>
        <begin position="69"/>
        <end position="362"/>
    </location>
</feature>